<accession>R9ZXW8</accession>
<dbReference type="EMBL" id="KC821614">
    <property type="protein sequence ID" value="AGO48094.1"/>
    <property type="molecule type" value="Genomic_DNA"/>
</dbReference>
<gene>
    <name evidence="1" type="ORF">Phi38:1_gp064</name>
</gene>
<proteinExistence type="predicted"/>
<reference evidence="1 2" key="1">
    <citation type="journal article" date="2013" name="Proc. Natl. Acad. Sci. U.S.A.">
        <title>Twelve previously unknown phage genera are ubiquitous in global oceans.</title>
        <authorList>
            <person name="Holmfeldt K."/>
            <person name="Solonenko N."/>
            <person name="Shah M."/>
            <person name="Corrier K."/>
            <person name="Riemann L."/>
            <person name="Verberkmoes N.C."/>
            <person name="Sullivan M.B."/>
        </authorList>
    </citation>
    <scope>NUCLEOTIDE SEQUENCE [LARGE SCALE GENOMIC DNA]</scope>
    <source>
        <strain evidence="1">Phi38:1</strain>
    </source>
</reference>
<evidence type="ECO:0000313" key="2">
    <source>
        <dbReference type="Proteomes" id="UP000014715"/>
    </source>
</evidence>
<organism evidence="1 2">
    <name type="scientific">Cellulophaga phage phi38:1</name>
    <dbReference type="NCBI Taxonomy" id="1327977"/>
    <lineage>
        <taxon>Viruses</taxon>
        <taxon>Duplodnaviria</taxon>
        <taxon>Heunggongvirae</taxon>
        <taxon>Uroviricota</taxon>
        <taxon>Caudoviricetes</taxon>
        <taxon>Pervagoviridae</taxon>
        <taxon>Callevirus</taxon>
        <taxon>Callevirus phi38una</taxon>
    </lineage>
</organism>
<dbReference type="RefSeq" id="YP_008241445.1">
    <property type="nucleotide sequence ID" value="NC_021796.1"/>
</dbReference>
<name>R9ZXW8_9CAUD</name>
<sequence>MARTWESFGEFWSELSKDQRTYLKEYINKKTRQAVEQYKESLE</sequence>
<protein>
    <submittedName>
        <fullName evidence="1">Uncharacterized protein</fullName>
    </submittedName>
</protein>
<dbReference type="GeneID" id="16796862"/>
<evidence type="ECO:0000313" key="1">
    <source>
        <dbReference type="EMBL" id="AGO48094.1"/>
    </source>
</evidence>
<keyword evidence="2" id="KW-1185">Reference proteome</keyword>
<dbReference type="KEGG" id="vg:16796862"/>
<dbReference type="Proteomes" id="UP000014715">
    <property type="component" value="Segment"/>
</dbReference>
<reference evidence="2" key="2">
    <citation type="submission" date="2013-03" db="EMBL/GenBank/DDBJ databases">
        <title>The Cellulophaga phages: a novel, diverse, and globally ubiquitous model system.</title>
        <authorList>
            <person name="Holmfeldt K."/>
            <person name="Solonenko N."/>
            <person name="Shah M."/>
            <person name="Corrier K."/>
            <person name="Riemann L."/>
            <person name="VerBerkmoes N.C."/>
            <person name="Sullivan M.B."/>
        </authorList>
    </citation>
    <scope>NUCLEOTIDE SEQUENCE [LARGE SCALE GENOMIC DNA]</scope>
</reference>